<gene>
    <name evidence="3" type="ORF">ACAT0790_LOCUS41019</name>
</gene>
<feature type="region of interest" description="Disordered" evidence="1">
    <location>
        <begin position="258"/>
        <end position="296"/>
    </location>
</feature>
<keyword evidence="2" id="KW-0812">Transmembrane</keyword>
<sequence>MAPPASTVGATTAGSWTPGDASPAQYQDSTVEYELPWEVKRGFRIKALTLASFETWIVLALAVLLDDAFEVGRGAALLIMLCNLLCAAISLGLFWLVRHRYPWNYLLLLITTLMAGTFWSFTENSVFRDSVNMPMQVCIIMAVMITTWLMFVVMPIKTYEMEVTFLSLFVGWIIGSAVNVGVVMATGLPISSAVLPTAAVLVSCVVILAGVAKPMLRCCADDYMIVALAMTANLFLLVSVPVVCFLISLGGSGCSCGGDEEAEVGQQQQQPEQLPPQTPEPAQPPPVPVGASPVLV</sequence>
<dbReference type="AlphaFoldDB" id="A0A7S1REH1"/>
<feature type="transmembrane region" description="Helical" evidence="2">
    <location>
        <begin position="133"/>
        <end position="153"/>
    </location>
</feature>
<dbReference type="EMBL" id="HBGE01068398">
    <property type="protein sequence ID" value="CAD9164253.1"/>
    <property type="molecule type" value="Transcribed_RNA"/>
</dbReference>
<name>A0A7S1REH1_ALECA</name>
<keyword evidence="2" id="KW-0472">Membrane</keyword>
<feature type="transmembrane region" description="Helical" evidence="2">
    <location>
        <begin position="103"/>
        <end position="121"/>
    </location>
</feature>
<feature type="transmembrane region" description="Helical" evidence="2">
    <location>
        <begin position="223"/>
        <end position="249"/>
    </location>
</feature>
<feature type="region of interest" description="Disordered" evidence="1">
    <location>
        <begin position="1"/>
        <end position="23"/>
    </location>
</feature>
<evidence type="ECO:0000256" key="2">
    <source>
        <dbReference type="SAM" id="Phobius"/>
    </source>
</evidence>
<feature type="transmembrane region" description="Helical" evidence="2">
    <location>
        <begin position="47"/>
        <end position="65"/>
    </location>
</feature>
<organism evidence="3">
    <name type="scientific">Alexandrium catenella</name>
    <name type="common">Red tide dinoflagellate</name>
    <name type="synonym">Gonyaulax catenella</name>
    <dbReference type="NCBI Taxonomy" id="2925"/>
    <lineage>
        <taxon>Eukaryota</taxon>
        <taxon>Sar</taxon>
        <taxon>Alveolata</taxon>
        <taxon>Dinophyceae</taxon>
        <taxon>Gonyaulacales</taxon>
        <taxon>Pyrocystaceae</taxon>
        <taxon>Alexandrium</taxon>
    </lineage>
</organism>
<feature type="transmembrane region" description="Helical" evidence="2">
    <location>
        <begin position="165"/>
        <end position="187"/>
    </location>
</feature>
<keyword evidence="2" id="KW-1133">Transmembrane helix</keyword>
<evidence type="ECO:0000256" key="1">
    <source>
        <dbReference type="SAM" id="MobiDB-lite"/>
    </source>
</evidence>
<protein>
    <submittedName>
        <fullName evidence="3">Uncharacterized protein</fullName>
    </submittedName>
</protein>
<feature type="transmembrane region" description="Helical" evidence="2">
    <location>
        <begin position="193"/>
        <end position="211"/>
    </location>
</feature>
<feature type="compositionally biased region" description="Pro residues" evidence="1">
    <location>
        <begin position="273"/>
        <end position="288"/>
    </location>
</feature>
<feature type="transmembrane region" description="Helical" evidence="2">
    <location>
        <begin position="77"/>
        <end position="96"/>
    </location>
</feature>
<accession>A0A7S1REH1</accession>
<reference evidence="3" key="1">
    <citation type="submission" date="2021-01" db="EMBL/GenBank/DDBJ databases">
        <authorList>
            <person name="Corre E."/>
            <person name="Pelletier E."/>
            <person name="Niang G."/>
            <person name="Scheremetjew M."/>
            <person name="Finn R."/>
            <person name="Kale V."/>
            <person name="Holt S."/>
            <person name="Cochrane G."/>
            <person name="Meng A."/>
            <person name="Brown T."/>
            <person name="Cohen L."/>
        </authorList>
    </citation>
    <scope>NUCLEOTIDE SEQUENCE</scope>
    <source>
        <strain evidence="3">OF101</strain>
    </source>
</reference>
<proteinExistence type="predicted"/>
<evidence type="ECO:0000313" key="3">
    <source>
        <dbReference type="EMBL" id="CAD9164253.1"/>
    </source>
</evidence>